<proteinExistence type="predicted"/>
<organism evidence="2 3">
    <name type="scientific">Extremus antarcticus</name>
    <dbReference type="NCBI Taxonomy" id="702011"/>
    <lineage>
        <taxon>Eukaryota</taxon>
        <taxon>Fungi</taxon>
        <taxon>Dikarya</taxon>
        <taxon>Ascomycota</taxon>
        <taxon>Pezizomycotina</taxon>
        <taxon>Dothideomycetes</taxon>
        <taxon>Dothideomycetidae</taxon>
        <taxon>Mycosphaerellales</taxon>
        <taxon>Extremaceae</taxon>
        <taxon>Extremus</taxon>
    </lineage>
</organism>
<name>A0AAJ0DGP9_9PEZI</name>
<evidence type="ECO:0000256" key="1">
    <source>
        <dbReference type="SAM" id="MobiDB-lite"/>
    </source>
</evidence>
<dbReference type="AlphaFoldDB" id="A0AAJ0DGP9"/>
<dbReference type="Proteomes" id="UP001271007">
    <property type="component" value="Unassembled WGS sequence"/>
</dbReference>
<dbReference type="EMBL" id="JAWDJX010000015">
    <property type="protein sequence ID" value="KAK3053602.1"/>
    <property type="molecule type" value="Genomic_DNA"/>
</dbReference>
<reference evidence="2" key="1">
    <citation type="submission" date="2023-04" db="EMBL/GenBank/DDBJ databases">
        <title>Black Yeasts Isolated from many extreme environments.</title>
        <authorList>
            <person name="Coleine C."/>
            <person name="Stajich J.E."/>
            <person name="Selbmann L."/>
        </authorList>
    </citation>
    <scope>NUCLEOTIDE SEQUENCE</scope>
    <source>
        <strain evidence="2">CCFEE 5312</strain>
    </source>
</reference>
<sequence>MDHSPLRKLPAEIRNEISSLALAAEDTIMVKQIPSGHRSKSYEDAAYRGVHLKGHGRRLRALSDTCRELRNDTTHMFFSVNSFAPYLPAPHLDYVADRSDPPPVGAKAFLTPLNEFLTLLQKSGVNYIHSVLVIFPTSESELSEDHDILLEQVEWAISMAQGRMSGNMMFGFEFREVLNARAIDDVTLERPPTILAVDIDNPRLLARCQESLEATCLLIEAPCLDCHCCAPGSEEVTQVLERWVEILVERESVGDSAGGEAPNRDAPFDEAADDE</sequence>
<feature type="region of interest" description="Disordered" evidence="1">
    <location>
        <begin position="253"/>
        <end position="275"/>
    </location>
</feature>
<accession>A0AAJ0DGP9</accession>
<protein>
    <submittedName>
        <fullName evidence="2">Uncharacterized protein</fullName>
    </submittedName>
</protein>
<evidence type="ECO:0000313" key="3">
    <source>
        <dbReference type="Proteomes" id="UP001271007"/>
    </source>
</evidence>
<gene>
    <name evidence="2" type="ORF">LTR09_005346</name>
</gene>
<comment type="caution">
    <text evidence="2">The sequence shown here is derived from an EMBL/GenBank/DDBJ whole genome shotgun (WGS) entry which is preliminary data.</text>
</comment>
<keyword evidence="3" id="KW-1185">Reference proteome</keyword>
<evidence type="ECO:0000313" key="2">
    <source>
        <dbReference type="EMBL" id="KAK3053602.1"/>
    </source>
</evidence>